<dbReference type="Proteomes" id="UP000828941">
    <property type="component" value="Chromosome 7"/>
</dbReference>
<organism evidence="1 2">
    <name type="scientific">Bauhinia variegata</name>
    <name type="common">Purple orchid tree</name>
    <name type="synonym">Phanera variegata</name>
    <dbReference type="NCBI Taxonomy" id="167791"/>
    <lineage>
        <taxon>Eukaryota</taxon>
        <taxon>Viridiplantae</taxon>
        <taxon>Streptophyta</taxon>
        <taxon>Embryophyta</taxon>
        <taxon>Tracheophyta</taxon>
        <taxon>Spermatophyta</taxon>
        <taxon>Magnoliopsida</taxon>
        <taxon>eudicotyledons</taxon>
        <taxon>Gunneridae</taxon>
        <taxon>Pentapetalae</taxon>
        <taxon>rosids</taxon>
        <taxon>fabids</taxon>
        <taxon>Fabales</taxon>
        <taxon>Fabaceae</taxon>
        <taxon>Cercidoideae</taxon>
        <taxon>Cercideae</taxon>
        <taxon>Bauhiniinae</taxon>
        <taxon>Bauhinia</taxon>
    </lineage>
</organism>
<evidence type="ECO:0000313" key="2">
    <source>
        <dbReference type="Proteomes" id="UP000828941"/>
    </source>
</evidence>
<protein>
    <submittedName>
        <fullName evidence="1">Uncharacterized protein</fullName>
    </submittedName>
</protein>
<comment type="caution">
    <text evidence="1">The sequence shown here is derived from an EMBL/GenBank/DDBJ whole genome shotgun (WGS) entry which is preliminary data.</text>
</comment>
<keyword evidence="2" id="KW-1185">Reference proteome</keyword>
<sequence>MFGMDFKPKGITWVGNIYQKFEAVCQEVDDIVSQDAVKYVGNQVQNVGDSVKKFYSDVIHELLPPTVNSVKHEDQSLALKNNDDDSSFKSVASVTEIRNGAEENPSNNAIKSLYESNANDPAHNQQAHASIGHELVSQVSDDETSSIYIEMEDSCSPQKDDCLRGTSNVLKENLHVNIEQSAIRHTLSFSGSSSGFHDNGCDTLPETEEGLDVKVEQKSCVIVKESIMKLSTPKVLDFRSLGEKETFEASILSQSSDGIESTCGILVEVSPATSVKNDKSQAFSKKAGAIDDNFADKNHCVSDGSECSDIVASSAVAISTLSCENFMVKVEPSSSKGSLVSDSHSSKSSGSYFSAIESSKSNSIDHSSMSHFSCAPTSDVAGHIMASKVELVSSDKNQSMESNGESTVDSIKSSMEEIQLNDERKLEESCVFVDERELYAVSRRAQRLRSYKKRIRDAFSAKKRLTKEYEQLAIWYGDAGMDSPPSQNVLPFGSGTSLDGKNLQAQHACDSEWELL</sequence>
<proteinExistence type="predicted"/>
<evidence type="ECO:0000313" key="1">
    <source>
        <dbReference type="EMBL" id="KAI4333589.1"/>
    </source>
</evidence>
<gene>
    <name evidence="1" type="ORF">L6164_018375</name>
</gene>
<reference evidence="1 2" key="1">
    <citation type="journal article" date="2022" name="DNA Res.">
        <title>Chromosomal-level genome assembly of the orchid tree Bauhinia variegata (Leguminosae; Cercidoideae) supports the allotetraploid origin hypothesis of Bauhinia.</title>
        <authorList>
            <person name="Zhong Y."/>
            <person name="Chen Y."/>
            <person name="Zheng D."/>
            <person name="Pang J."/>
            <person name="Liu Y."/>
            <person name="Luo S."/>
            <person name="Meng S."/>
            <person name="Qian L."/>
            <person name="Wei D."/>
            <person name="Dai S."/>
            <person name="Zhou R."/>
        </authorList>
    </citation>
    <scope>NUCLEOTIDE SEQUENCE [LARGE SCALE GENOMIC DNA]</scope>
    <source>
        <strain evidence="1">BV-YZ2020</strain>
    </source>
</reference>
<name>A0ACB9ND23_BAUVA</name>
<accession>A0ACB9ND23</accession>
<dbReference type="EMBL" id="CM039432">
    <property type="protein sequence ID" value="KAI4333589.1"/>
    <property type="molecule type" value="Genomic_DNA"/>
</dbReference>